<name>B3FK01_BP201</name>
<organism evidence="1 2">
    <name type="scientific">Pseudomonas phage 201phi2-1</name>
    <name type="common">Pseudomonas chlororaphis phage 201phi2-1</name>
    <dbReference type="NCBI Taxonomy" id="198110"/>
    <lineage>
        <taxon>Viruses</taxon>
        <taxon>Duplodnaviria</taxon>
        <taxon>Heunggongvirae</taxon>
        <taxon>Uroviricota</taxon>
        <taxon>Caudoviricetes</taxon>
        <taxon>Chimalliviridae</taxon>
        <taxon>Serwervirus</taxon>
        <taxon>Serwervirus 201phi21</taxon>
    </lineage>
</organism>
<organismHost>
    <name type="scientific">Pseudomonas chlororaphis</name>
    <dbReference type="NCBI Taxonomy" id="587753"/>
</organismHost>
<proteinExistence type="predicted"/>
<dbReference type="KEGG" id="vg:6372465"/>
<evidence type="ECO:0000313" key="1">
    <source>
        <dbReference type="EMBL" id="ABY62859.1"/>
    </source>
</evidence>
<reference evidence="1 2" key="1">
    <citation type="journal article" date="2008" name="Virology">
        <title>Characterization of Pseudomonas chlororaphis myovirus 201varphi2-1 via genomic sequencing, mass spectrometry, and electron microscopy.</title>
        <authorList>
            <person name="Thomas J.A."/>
            <person name="Rolando M.R."/>
            <person name="Carroll C.A."/>
            <person name="Shen P.S."/>
            <person name="Belnap D.M."/>
            <person name="Weintraub S.T."/>
            <person name="Serwer P."/>
            <person name="Hardies S.C."/>
        </authorList>
    </citation>
    <scope>NUCLEOTIDE SEQUENCE</scope>
</reference>
<evidence type="ECO:0000313" key="2">
    <source>
        <dbReference type="Proteomes" id="UP000002421"/>
    </source>
</evidence>
<dbReference type="Proteomes" id="UP000002421">
    <property type="component" value="Segment"/>
</dbReference>
<gene>
    <name evidence="1" type="ORF">201phi2-1p025</name>
</gene>
<dbReference type="EMBL" id="EU197055">
    <property type="protein sequence ID" value="ABY62859.1"/>
    <property type="molecule type" value="Genomic_DNA"/>
</dbReference>
<accession>B3FK01</accession>
<protein>
    <submittedName>
        <fullName evidence="1">Uncharacterized protein</fullName>
    </submittedName>
</protein>
<dbReference type="RefSeq" id="YP_001956751.1">
    <property type="nucleotide sequence ID" value="NC_010821.1"/>
</dbReference>
<sequence length="53" mass="6336">MAKKLTKGKRKRLMTLVTEWALCRLIAKKHVQDAQRQAITNERQRRAYMAQYC</sequence>
<keyword evidence="2" id="KW-1185">Reference proteome</keyword>